<dbReference type="AlphaFoldDB" id="A0A8X6L554"/>
<protein>
    <submittedName>
        <fullName evidence="1">Uncharacterized protein</fullName>
    </submittedName>
</protein>
<keyword evidence="2" id="KW-1185">Reference proteome</keyword>
<organism evidence="1 2">
    <name type="scientific">Trichonephila clavata</name>
    <name type="common">Joro spider</name>
    <name type="synonym">Nephila clavata</name>
    <dbReference type="NCBI Taxonomy" id="2740835"/>
    <lineage>
        <taxon>Eukaryota</taxon>
        <taxon>Metazoa</taxon>
        <taxon>Ecdysozoa</taxon>
        <taxon>Arthropoda</taxon>
        <taxon>Chelicerata</taxon>
        <taxon>Arachnida</taxon>
        <taxon>Araneae</taxon>
        <taxon>Araneomorphae</taxon>
        <taxon>Entelegynae</taxon>
        <taxon>Araneoidea</taxon>
        <taxon>Nephilidae</taxon>
        <taxon>Trichonephila</taxon>
    </lineage>
</organism>
<dbReference type="EMBL" id="BMAO01024675">
    <property type="protein sequence ID" value="GFQ96874.1"/>
    <property type="molecule type" value="Genomic_DNA"/>
</dbReference>
<evidence type="ECO:0000313" key="1">
    <source>
        <dbReference type="EMBL" id="GFQ96874.1"/>
    </source>
</evidence>
<gene>
    <name evidence="1" type="ORF">TNCT_25351</name>
</gene>
<reference evidence="1" key="1">
    <citation type="submission" date="2020-07" db="EMBL/GenBank/DDBJ databases">
        <title>Multicomponent nature underlies the extraordinary mechanical properties of spider dragline silk.</title>
        <authorList>
            <person name="Kono N."/>
            <person name="Nakamura H."/>
            <person name="Mori M."/>
            <person name="Yoshida Y."/>
            <person name="Ohtoshi R."/>
            <person name="Malay A.D."/>
            <person name="Moran D.A.P."/>
            <person name="Tomita M."/>
            <person name="Numata K."/>
            <person name="Arakawa K."/>
        </authorList>
    </citation>
    <scope>NUCLEOTIDE SEQUENCE</scope>
</reference>
<dbReference type="Proteomes" id="UP000887116">
    <property type="component" value="Unassembled WGS sequence"/>
</dbReference>
<sequence length="136" mass="15542">MICSKQESLNVKVMMEVLYGFYDSKQFFLGRTVISFWSVQTLAEIGDDTLLTICFLGQHSSDALMTCIYIQNKLFPSFRICRTGEDLKVLELVKGVVTIIGPDELLFCFGQLMEWSGDCCGVVWREIFLEFLVIRA</sequence>
<evidence type="ECO:0000313" key="2">
    <source>
        <dbReference type="Proteomes" id="UP000887116"/>
    </source>
</evidence>
<name>A0A8X6L554_TRICU</name>
<accession>A0A8X6L554</accession>
<comment type="caution">
    <text evidence="1">The sequence shown here is derived from an EMBL/GenBank/DDBJ whole genome shotgun (WGS) entry which is preliminary data.</text>
</comment>
<proteinExistence type="predicted"/>